<feature type="transmembrane region" description="Helical" evidence="2">
    <location>
        <begin position="225"/>
        <end position="246"/>
    </location>
</feature>
<name>A0A812CXG6_ACAPH</name>
<keyword evidence="2" id="KW-0472">Membrane</keyword>
<keyword evidence="2" id="KW-1133">Transmembrane helix</keyword>
<evidence type="ECO:0000256" key="1">
    <source>
        <dbReference type="SAM" id="MobiDB-lite"/>
    </source>
</evidence>
<organism evidence="3 4">
    <name type="scientific">Acanthosepion pharaonis</name>
    <name type="common">Pharaoh cuttlefish</name>
    <name type="synonym">Sepia pharaonis</name>
    <dbReference type="NCBI Taxonomy" id="158019"/>
    <lineage>
        <taxon>Eukaryota</taxon>
        <taxon>Metazoa</taxon>
        <taxon>Spiralia</taxon>
        <taxon>Lophotrochozoa</taxon>
        <taxon>Mollusca</taxon>
        <taxon>Cephalopoda</taxon>
        <taxon>Coleoidea</taxon>
        <taxon>Decapodiformes</taxon>
        <taxon>Sepiida</taxon>
        <taxon>Sepiina</taxon>
        <taxon>Sepiidae</taxon>
        <taxon>Acanthosepion</taxon>
    </lineage>
</organism>
<accession>A0A812CXG6</accession>
<feature type="region of interest" description="Disordered" evidence="1">
    <location>
        <begin position="91"/>
        <end position="111"/>
    </location>
</feature>
<reference evidence="3" key="1">
    <citation type="submission" date="2021-01" db="EMBL/GenBank/DDBJ databases">
        <authorList>
            <person name="Li R."/>
            <person name="Bekaert M."/>
        </authorList>
    </citation>
    <scope>NUCLEOTIDE SEQUENCE</scope>
    <source>
        <strain evidence="3">Farmed</strain>
    </source>
</reference>
<feature type="compositionally biased region" description="Low complexity" evidence="1">
    <location>
        <begin position="91"/>
        <end position="104"/>
    </location>
</feature>
<comment type="caution">
    <text evidence="3">The sequence shown here is derived from an EMBL/GenBank/DDBJ whole genome shotgun (WGS) entry which is preliminary data.</text>
</comment>
<sequence>MNAATTARLRAVETPACRRTRQFRDATAIATARAAERPLRRSFQNATNAATTGRSRAAETFDHMRAHQSRDVAATARSRVSETELQQATCNSRNAAATSAARNSKGPKTRAKSLSWAANMATVRLSQTPQAHHICLDSNIQCFAARGVPCPKTWIGVLLPSGRVPCRDVILSVSIEIDADKQPRDEDERHYNAPVCNEILSSNQELALFAEFQRPIDHMTHCSTLYFSLMVTMATTSAFPFILQVANL</sequence>
<evidence type="ECO:0000256" key="2">
    <source>
        <dbReference type="SAM" id="Phobius"/>
    </source>
</evidence>
<keyword evidence="2" id="KW-0812">Transmembrane</keyword>
<evidence type="ECO:0000313" key="4">
    <source>
        <dbReference type="Proteomes" id="UP000597762"/>
    </source>
</evidence>
<proteinExistence type="predicted"/>
<dbReference type="EMBL" id="CAHIKZ030002025">
    <property type="protein sequence ID" value="CAE1279784.1"/>
    <property type="molecule type" value="Genomic_DNA"/>
</dbReference>
<dbReference type="Proteomes" id="UP000597762">
    <property type="component" value="Unassembled WGS sequence"/>
</dbReference>
<protein>
    <submittedName>
        <fullName evidence="3">Uncharacterized protein</fullName>
    </submittedName>
</protein>
<keyword evidence="4" id="KW-1185">Reference proteome</keyword>
<dbReference type="AlphaFoldDB" id="A0A812CXG6"/>
<gene>
    <name evidence="3" type="ORF">SPHA_41967</name>
</gene>
<evidence type="ECO:0000313" key="3">
    <source>
        <dbReference type="EMBL" id="CAE1279784.1"/>
    </source>
</evidence>